<dbReference type="InterPro" id="IPR050122">
    <property type="entry name" value="RTK"/>
</dbReference>
<dbReference type="PROSITE" id="PS00109">
    <property type="entry name" value="PROTEIN_KINASE_TYR"/>
    <property type="match status" value="1"/>
</dbReference>
<keyword evidence="11" id="KW-0460">Magnesium</keyword>
<dbReference type="GO" id="GO:0030183">
    <property type="term" value="P:B cell differentiation"/>
    <property type="evidence" value="ECO:0007669"/>
    <property type="project" value="TreeGrafter"/>
</dbReference>
<dbReference type="EMBL" id="JARO02008370">
    <property type="protein sequence ID" value="KPP62805.1"/>
    <property type="molecule type" value="Genomic_DNA"/>
</dbReference>
<evidence type="ECO:0000256" key="2">
    <source>
        <dbReference type="ARBA" id="ARBA00022475"/>
    </source>
</evidence>
<feature type="active site" description="Proton acceptor" evidence="9">
    <location>
        <position position="312"/>
    </location>
</feature>
<dbReference type="Proteomes" id="UP000034805">
    <property type="component" value="Unassembled WGS sequence"/>
</dbReference>
<feature type="site" description="Important for interaction with phosphotyrosine-binding proteins" evidence="12">
    <location>
        <position position="456"/>
    </location>
</feature>
<feature type="binding site" evidence="11">
    <location>
        <position position="99"/>
    </location>
    <ligand>
        <name>Mg(2+)</name>
        <dbReference type="ChEBI" id="CHEBI:18420"/>
    </ligand>
</feature>
<dbReference type="PANTHER" id="PTHR24416">
    <property type="entry name" value="TYROSINE-PROTEIN KINASE RECEPTOR"/>
    <property type="match status" value="1"/>
</dbReference>
<evidence type="ECO:0000256" key="5">
    <source>
        <dbReference type="ARBA" id="ARBA00022843"/>
    </source>
</evidence>
<evidence type="ECO:0000256" key="13">
    <source>
        <dbReference type="PROSITE-ProRule" id="PRU10141"/>
    </source>
</evidence>
<keyword evidence="6" id="KW-0829">Tyrosine-protein kinase</keyword>
<comment type="subcellular location">
    <subcellularLocation>
        <location evidence="1">Cell membrane</location>
        <topology evidence="1">Single-pass type I membrane protein</topology>
    </subcellularLocation>
</comment>
<feature type="binding site" evidence="10">
    <location>
        <position position="316"/>
    </location>
    <ligand>
        <name>ATP</name>
        <dbReference type="ChEBI" id="CHEBI:30616"/>
    </ligand>
</feature>
<dbReference type="InterPro" id="IPR008266">
    <property type="entry name" value="Tyr_kinase_AS"/>
</dbReference>
<dbReference type="InterPro" id="IPR000719">
    <property type="entry name" value="Prot_kinase_dom"/>
</dbReference>
<evidence type="ECO:0000256" key="6">
    <source>
        <dbReference type="ARBA" id="ARBA00023137"/>
    </source>
</evidence>
<comment type="caution">
    <text evidence="17">The sequence shown here is derived from an EMBL/GenBank/DDBJ whole genome shotgun (WGS) entry which is preliminary data.</text>
</comment>
<dbReference type="SUPFAM" id="SSF56112">
    <property type="entry name" value="Protein kinase-like (PK-like)"/>
    <property type="match status" value="1"/>
</dbReference>
<keyword evidence="11" id="KW-0479">Metal-binding</keyword>
<evidence type="ECO:0000259" key="16">
    <source>
        <dbReference type="PROSITE" id="PS50011"/>
    </source>
</evidence>
<keyword evidence="15" id="KW-0472">Membrane</keyword>
<dbReference type="InterPro" id="IPR011009">
    <property type="entry name" value="Kinase-like_dom_sf"/>
</dbReference>
<feature type="binding site" evidence="10 13">
    <location>
        <position position="154"/>
    </location>
    <ligand>
        <name>ATP</name>
        <dbReference type="ChEBI" id="CHEBI:30616"/>
    </ligand>
</feature>
<dbReference type="Pfam" id="PF07714">
    <property type="entry name" value="PK_Tyr_Ser-Thr"/>
    <property type="match status" value="1"/>
</dbReference>
<dbReference type="GO" id="GO:0005524">
    <property type="term" value="F:ATP binding"/>
    <property type="evidence" value="ECO:0007669"/>
    <property type="project" value="UniProtKB-UniRule"/>
</dbReference>
<organism evidence="17 18">
    <name type="scientific">Scleropages formosus</name>
    <name type="common">Asian bonytongue</name>
    <name type="synonym">Osteoglossum formosum</name>
    <dbReference type="NCBI Taxonomy" id="113540"/>
    <lineage>
        <taxon>Eukaryota</taxon>
        <taxon>Metazoa</taxon>
        <taxon>Chordata</taxon>
        <taxon>Craniata</taxon>
        <taxon>Vertebrata</taxon>
        <taxon>Euteleostomi</taxon>
        <taxon>Actinopterygii</taxon>
        <taxon>Neopterygii</taxon>
        <taxon>Teleostei</taxon>
        <taxon>Osteoglossocephala</taxon>
        <taxon>Osteoglossomorpha</taxon>
        <taxon>Osteoglossiformes</taxon>
        <taxon>Osteoglossidae</taxon>
        <taxon>Scleropages</taxon>
    </lineage>
</organism>
<proteinExistence type="predicted"/>
<keyword evidence="7" id="KW-0675">Receptor</keyword>
<dbReference type="PANTHER" id="PTHR24416:SF356">
    <property type="entry name" value="RECEPTOR-TYPE TYROSINE-PROTEIN KINASE FLT3"/>
    <property type="match status" value="1"/>
</dbReference>
<accession>A0A0P7YA17</accession>
<keyword evidence="15" id="KW-0812">Transmembrane</keyword>
<dbReference type="PROSITE" id="PS50011">
    <property type="entry name" value="PROTEIN_KINASE_DOM"/>
    <property type="match status" value="1"/>
</dbReference>
<keyword evidence="6" id="KW-0808">Transferase</keyword>
<evidence type="ECO:0000256" key="10">
    <source>
        <dbReference type="PIRSR" id="PIRSR000615-2"/>
    </source>
</evidence>
<dbReference type="GO" id="GO:0007169">
    <property type="term" value="P:cell surface receptor protein tyrosine kinase signaling pathway"/>
    <property type="evidence" value="ECO:0007669"/>
    <property type="project" value="TreeGrafter"/>
</dbReference>
<evidence type="ECO:0000256" key="12">
    <source>
        <dbReference type="PIRSR" id="PIRSR000615-4"/>
    </source>
</evidence>
<sequence length="515" mass="58309">MALPDFCRKSISSSVQLKELDSDIIIKCCVRNSASYECSDGIPLPRKESFAYPLVIISILLLLLFVVCIFLVYMLKKKKPKYECQLQILQMVGPSNNDYVYINFKDFSYDLKWEFPRENLMLGKELGSGAFGKVVQATAHGLNKTDTSVEVAVKMLKEKHQPEEREALMSELKMLIHIGSHVNILNLLGACTNSGPIYLIFQYCCNGDLLNYLRNNRENFQRSLTDVFTENHFSCLYHNFQSEVPSRLVSVLRGLAASSAPNPRAAVGIYEELDSLQEEELNIFTYSDLLSFAYQVAEGMEFLSSKNCIHRDLAARNVLVASGKTVKIGDFGLARDIENDSNYVVRGNVWLPVKWMAPESLFQGVYTMQSDVWSYGILLWEIFSLGVTPYPGIKVDRNFYILIENGFQMDLPYYAGDSVYKIMCLCWALKPQARPQFSELVAMMETQLKDAEKKQYANSEEEIARQRAYQNFRTTLEPGVTDGERGEPPGGRAVARTSPSPAAKVTELTPLKERE</sequence>
<comment type="catalytic activity">
    <reaction evidence="8">
        <text>L-tyrosyl-[protein] + ATP = O-phospho-L-tyrosyl-[protein] + ADP + H(+)</text>
        <dbReference type="Rhea" id="RHEA:10596"/>
        <dbReference type="Rhea" id="RHEA-COMP:10136"/>
        <dbReference type="Rhea" id="RHEA-COMP:20101"/>
        <dbReference type="ChEBI" id="CHEBI:15378"/>
        <dbReference type="ChEBI" id="CHEBI:30616"/>
        <dbReference type="ChEBI" id="CHEBI:46858"/>
        <dbReference type="ChEBI" id="CHEBI:61978"/>
        <dbReference type="ChEBI" id="CHEBI:456216"/>
        <dbReference type="EC" id="2.7.10.1"/>
    </reaction>
</comment>
<dbReference type="AlphaFoldDB" id="A0A0P7YA17"/>
<evidence type="ECO:0000256" key="8">
    <source>
        <dbReference type="ARBA" id="ARBA00051243"/>
    </source>
</evidence>
<dbReference type="GO" id="GO:0004714">
    <property type="term" value="F:transmembrane receptor protein tyrosine kinase activity"/>
    <property type="evidence" value="ECO:0007669"/>
    <property type="project" value="UniProtKB-EC"/>
</dbReference>
<feature type="binding site" evidence="11">
    <location>
        <position position="330"/>
    </location>
    <ligand>
        <name>Mg(2+)</name>
        <dbReference type="ChEBI" id="CHEBI:18420"/>
    </ligand>
</feature>
<evidence type="ECO:0000256" key="3">
    <source>
        <dbReference type="ARBA" id="ARBA00022741"/>
    </source>
</evidence>
<reference evidence="17 18" key="1">
    <citation type="submission" date="2015-08" db="EMBL/GenBank/DDBJ databases">
        <title>The genome of the Asian arowana (Scleropages formosus).</title>
        <authorList>
            <person name="Tan M.H."/>
            <person name="Gan H.M."/>
            <person name="Croft L.J."/>
            <person name="Austin C.M."/>
        </authorList>
    </citation>
    <scope>NUCLEOTIDE SEQUENCE [LARGE SCALE GENOMIC DNA]</scope>
    <source>
        <strain evidence="17">Aro1</strain>
    </source>
</reference>
<dbReference type="InterPro" id="IPR001245">
    <property type="entry name" value="Ser-Thr/Tyr_kinase_cat_dom"/>
</dbReference>
<evidence type="ECO:0000313" key="17">
    <source>
        <dbReference type="EMBL" id="KPP62805.1"/>
    </source>
</evidence>
<gene>
    <name evidence="17" type="ORF">Z043_118981</name>
</gene>
<dbReference type="Gene3D" id="3.30.200.20">
    <property type="entry name" value="Phosphorylase Kinase, domain 1"/>
    <property type="match status" value="1"/>
</dbReference>
<keyword evidence="4 10" id="KW-0067">ATP-binding</keyword>
<feature type="domain" description="Protein kinase" evidence="16">
    <location>
        <begin position="120"/>
        <end position="448"/>
    </location>
</feature>
<feature type="binding site" evidence="10">
    <location>
        <begin position="127"/>
        <end position="134"/>
    </location>
    <ligand>
        <name>ATP</name>
        <dbReference type="ChEBI" id="CHEBI:30616"/>
    </ligand>
</feature>
<dbReference type="GO" id="GO:0005886">
    <property type="term" value="C:plasma membrane"/>
    <property type="evidence" value="ECO:0007669"/>
    <property type="project" value="UniProtKB-SubCell"/>
</dbReference>
<evidence type="ECO:0000256" key="4">
    <source>
        <dbReference type="ARBA" id="ARBA00022840"/>
    </source>
</evidence>
<dbReference type="FunFam" id="3.30.200.20:FF:000366">
    <property type="entry name" value="receptor-type tyrosine-protein kinase FLT3"/>
    <property type="match status" value="1"/>
</dbReference>
<keyword evidence="15" id="KW-1133">Transmembrane helix</keyword>
<dbReference type="PROSITE" id="PS00107">
    <property type="entry name" value="PROTEIN_KINASE_ATP"/>
    <property type="match status" value="1"/>
</dbReference>
<evidence type="ECO:0000256" key="1">
    <source>
        <dbReference type="ARBA" id="ARBA00004251"/>
    </source>
</evidence>
<evidence type="ECO:0000256" key="11">
    <source>
        <dbReference type="PIRSR" id="PIRSR000615-3"/>
    </source>
</evidence>
<dbReference type="FunFam" id="1.10.510.10:FF:000140">
    <property type="entry name" value="Platelet-derived growth factor receptor beta"/>
    <property type="match status" value="1"/>
</dbReference>
<dbReference type="SMART" id="SM00219">
    <property type="entry name" value="TyrKc"/>
    <property type="match status" value="1"/>
</dbReference>
<feature type="region of interest" description="Disordered" evidence="14">
    <location>
        <begin position="475"/>
        <end position="515"/>
    </location>
</feature>
<feature type="binding site" evidence="11">
    <location>
        <position position="317"/>
    </location>
    <ligand>
        <name>Mg(2+)</name>
        <dbReference type="ChEBI" id="CHEBI:18420"/>
    </ligand>
</feature>
<name>A0A0P7YA17_SCLFO</name>
<evidence type="ECO:0000256" key="7">
    <source>
        <dbReference type="ARBA" id="ARBA00023170"/>
    </source>
</evidence>
<dbReference type="Gene3D" id="1.10.510.10">
    <property type="entry name" value="Transferase(Phosphotransferase) domain 1"/>
    <property type="match status" value="1"/>
</dbReference>
<evidence type="ECO:0000313" key="18">
    <source>
        <dbReference type="Proteomes" id="UP000034805"/>
    </source>
</evidence>
<keyword evidence="2" id="KW-1003">Cell membrane</keyword>
<dbReference type="GO" id="GO:0019221">
    <property type="term" value="P:cytokine-mediated signaling pathway"/>
    <property type="evidence" value="ECO:0007669"/>
    <property type="project" value="TreeGrafter"/>
</dbReference>
<evidence type="ECO:0000256" key="15">
    <source>
        <dbReference type="SAM" id="Phobius"/>
    </source>
</evidence>
<dbReference type="InterPro" id="IPR017441">
    <property type="entry name" value="Protein_kinase_ATP_BS"/>
</dbReference>
<feature type="transmembrane region" description="Helical" evidence="15">
    <location>
        <begin position="50"/>
        <end position="73"/>
    </location>
</feature>
<dbReference type="GO" id="GO:0019838">
    <property type="term" value="F:growth factor binding"/>
    <property type="evidence" value="ECO:0007669"/>
    <property type="project" value="TreeGrafter"/>
</dbReference>
<dbReference type="GO" id="GO:0046872">
    <property type="term" value="F:metal ion binding"/>
    <property type="evidence" value="ECO:0007669"/>
    <property type="project" value="UniProtKB-KW"/>
</dbReference>
<protein>
    <recommendedName>
        <fullName evidence="16">Protein kinase domain-containing protein</fullName>
    </recommendedName>
</protein>
<dbReference type="GO" id="GO:0043235">
    <property type="term" value="C:receptor complex"/>
    <property type="evidence" value="ECO:0007669"/>
    <property type="project" value="TreeGrafter"/>
</dbReference>
<dbReference type="PIRSF" id="PIRSF000615">
    <property type="entry name" value="TyrPK_CSF1-R"/>
    <property type="match status" value="1"/>
</dbReference>
<evidence type="ECO:0000256" key="9">
    <source>
        <dbReference type="PIRSR" id="PIRSR000615-1"/>
    </source>
</evidence>
<evidence type="ECO:0000256" key="14">
    <source>
        <dbReference type="SAM" id="MobiDB-lite"/>
    </source>
</evidence>
<keyword evidence="6" id="KW-0418">Kinase</keyword>
<keyword evidence="3 10" id="KW-0547">Nucleotide-binding</keyword>
<keyword evidence="5" id="KW-0832">Ubl conjugation</keyword>
<dbReference type="InterPro" id="IPR020635">
    <property type="entry name" value="Tyr_kinase_cat_dom"/>
</dbReference>